<dbReference type="Gene3D" id="2.60.40.10">
    <property type="entry name" value="Immunoglobulins"/>
    <property type="match status" value="3"/>
</dbReference>
<feature type="domain" description="Ig-like" evidence="3">
    <location>
        <begin position="223"/>
        <end position="285"/>
    </location>
</feature>
<gene>
    <name evidence="4" type="ORF">MMEN_LOCUS8854</name>
</gene>
<protein>
    <submittedName>
        <fullName evidence="4">(Atlantic silverside) hypothetical protein</fullName>
    </submittedName>
</protein>
<feature type="transmembrane region" description="Helical" evidence="1">
    <location>
        <begin position="294"/>
        <end position="316"/>
    </location>
</feature>
<feature type="domain" description="Ig-like" evidence="3">
    <location>
        <begin position="126"/>
        <end position="218"/>
    </location>
</feature>
<organism evidence="4 5">
    <name type="scientific">Menidia menidia</name>
    <name type="common">Atlantic silverside</name>
    <dbReference type="NCBI Taxonomy" id="238744"/>
    <lineage>
        <taxon>Eukaryota</taxon>
        <taxon>Metazoa</taxon>
        <taxon>Chordata</taxon>
        <taxon>Craniata</taxon>
        <taxon>Vertebrata</taxon>
        <taxon>Euteleostomi</taxon>
        <taxon>Actinopterygii</taxon>
        <taxon>Neopterygii</taxon>
        <taxon>Teleostei</taxon>
        <taxon>Neoteleostei</taxon>
        <taxon>Acanthomorphata</taxon>
        <taxon>Ovalentaria</taxon>
        <taxon>Atherinomorphae</taxon>
        <taxon>Atheriniformes</taxon>
        <taxon>Atherinopsidae</taxon>
        <taxon>Menidiinae</taxon>
        <taxon>Menidia</taxon>
    </lineage>
</organism>
<keyword evidence="2" id="KW-0732">Signal</keyword>
<dbReference type="InterPro" id="IPR007110">
    <property type="entry name" value="Ig-like_dom"/>
</dbReference>
<feature type="signal peptide" evidence="2">
    <location>
        <begin position="1"/>
        <end position="22"/>
    </location>
</feature>
<dbReference type="OrthoDB" id="9448246at2759"/>
<dbReference type="PROSITE" id="PS50835">
    <property type="entry name" value="IG_LIKE"/>
    <property type="match status" value="2"/>
</dbReference>
<dbReference type="PANTHER" id="PTHR46013">
    <property type="entry name" value="VASCULAR CELL ADHESION MOLECULE 1"/>
    <property type="match status" value="1"/>
</dbReference>
<evidence type="ECO:0000313" key="4">
    <source>
        <dbReference type="EMBL" id="CAG5897812.1"/>
    </source>
</evidence>
<dbReference type="PANTHER" id="PTHR46013:SF4">
    <property type="entry name" value="B-CELL RECEPTOR CD22-RELATED"/>
    <property type="match status" value="1"/>
</dbReference>
<reference evidence="4" key="1">
    <citation type="submission" date="2021-05" db="EMBL/GenBank/DDBJ databases">
        <authorList>
            <person name="Tigano A."/>
        </authorList>
    </citation>
    <scope>NUCLEOTIDE SEQUENCE</scope>
</reference>
<keyword evidence="1" id="KW-0472">Membrane</keyword>
<feature type="chain" id="PRO_5035763761" evidence="2">
    <location>
        <begin position="23"/>
        <end position="418"/>
    </location>
</feature>
<dbReference type="EMBL" id="CAJRST010008890">
    <property type="protein sequence ID" value="CAG5897812.1"/>
    <property type="molecule type" value="Genomic_DNA"/>
</dbReference>
<comment type="caution">
    <text evidence="4">The sequence shown here is derived from an EMBL/GenBank/DDBJ whole genome shotgun (WGS) entry which is preliminary data.</text>
</comment>
<dbReference type="SUPFAM" id="SSF48726">
    <property type="entry name" value="Immunoglobulin"/>
    <property type="match status" value="3"/>
</dbReference>
<evidence type="ECO:0000259" key="3">
    <source>
        <dbReference type="PROSITE" id="PS50835"/>
    </source>
</evidence>
<evidence type="ECO:0000256" key="1">
    <source>
        <dbReference type="SAM" id="Phobius"/>
    </source>
</evidence>
<name>A0A8S4ATN0_9TELE</name>
<accession>A0A8S4ATN0</accession>
<keyword evidence="5" id="KW-1185">Reference proteome</keyword>
<sequence>MFAEHRNLRRTLMLLFFGGVLCNMPIVEYHQQEICAVRGSSVVILCSFYHPYIETKHTFSWIHIKPNLTIGRIIFNSSWRKGFRHFQYIGDNHNNCSLKINQVKNTDEGKYRFMCNNSKRVTSVGPNLRVGDLRILVFNPNGDEAVKEGDSVNLTCVNSCGYTSSVFTWFKNGKTINEGQVLHLRSLSSENSGNYTCSLKTHKATSGVTHGPKNTSVSVKVSGSNLTLVCSGDANPAVENYSWYRTADDRNMKVGHQPVLLPGGSGQYSCSVANKHGSQNSSVVTLKMKDTTTFTGQMIIIAVVAGLLIVSSVIAVKRLRKKQIQGHNTQWEAAEQNTHTVSGQRWDCHRSPEDRLCEDVTTEVIYATISVSKNSKSKGEQQNCKNEDVIYSTVGRVQQMDSNDDVAVIYSTVCRSQN</sequence>
<dbReference type="InterPro" id="IPR036179">
    <property type="entry name" value="Ig-like_dom_sf"/>
</dbReference>
<dbReference type="InterPro" id="IPR013783">
    <property type="entry name" value="Ig-like_fold"/>
</dbReference>
<dbReference type="Proteomes" id="UP000677803">
    <property type="component" value="Unassembled WGS sequence"/>
</dbReference>
<dbReference type="InterPro" id="IPR003598">
    <property type="entry name" value="Ig_sub2"/>
</dbReference>
<dbReference type="AlphaFoldDB" id="A0A8S4ATN0"/>
<evidence type="ECO:0000256" key="2">
    <source>
        <dbReference type="SAM" id="SignalP"/>
    </source>
</evidence>
<dbReference type="SMART" id="SM00409">
    <property type="entry name" value="IG"/>
    <property type="match status" value="2"/>
</dbReference>
<proteinExistence type="predicted"/>
<dbReference type="SMART" id="SM00408">
    <property type="entry name" value="IGc2"/>
    <property type="match status" value="2"/>
</dbReference>
<keyword evidence="1" id="KW-1133">Transmembrane helix</keyword>
<dbReference type="InterPro" id="IPR003599">
    <property type="entry name" value="Ig_sub"/>
</dbReference>
<dbReference type="Pfam" id="PF13895">
    <property type="entry name" value="Ig_2"/>
    <property type="match status" value="2"/>
</dbReference>
<keyword evidence="1" id="KW-0812">Transmembrane</keyword>
<evidence type="ECO:0000313" key="5">
    <source>
        <dbReference type="Proteomes" id="UP000677803"/>
    </source>
</evidence>